<feature type="region of interest" description="Disordered" evidence="1">
    <location>
        <begin position="539"/>
        <end position="558"/>
    </location>
</feature>
<dbReference type="PANTHER" id="PTHR13524">
    <property type="entry name" value="MYOTUBULARIN-RELATED"/>
    <property type="match status" value="1"/>
</dbReference>
<feature type="compositionally biased region" description="Low complexity" evidence="1">
    <location>
        <begin position="1162"/>
        <end position="1181"/>
    </location>
</feature>
<dbReference type="Proteomes" id="UP001141327">
    <property type="component" value="Unassembled WGS sequence"/>
</dbReference>
<comment type="caution">
    <text evidence="2">The sequence shown here is derived from an EMBL/GenBank/DDBJ whole genome shotgun (WGS) entry which is preliminary data.</text>
</comment>
<feature type="region of interest" description="Disordered" evidence="1">
    <location>
        <begin position="1301"/>
        <end position="1326"/>
    </location>
</feature>
<proteinExistence type="predicted"/>
<feature type="region of interest" description="Disordered" evidence="1">
    <location>
        <begin position="746"/>
        <end position="779"/>
    </location>
</feature>
<dbReference type="InterPro" id="IPR039802">
    <property type="entry name" value="MTMR14"/>
</dbReference>
<evidence type="ECO:0000313" key="3">
    <source>
        <dbReference type="Proteomes" id="UP001141327"/>
    </source>
</evidence>
<feature type="compositionally biased region" description="Low complexity" evidence="1">
    <location>
        <begin position="392"/>
        <end position="410"/>
    </location>
</feature>
<feature type="compositionally biased region" description="Pro residues" evidence="1">
    <location>
        <begin position="1249"/>
        <end position="1259"/>
    </location>
</feature>
<dbReference type="InterPro" id="IPR032675">
    <property type="entry name" value="LRR_dom_sf"/>
</dbReference>
<dbReference type="SUPFAM" id="SSF52799">
    <property type="entry name" value="(Phosphotyrosine protein) phosphatases II"/>
    <property type="match status" value="1"/>
</dbReference>
<feature type="region of interest" description="Disordered" evidence="1">
    <location>
        <begin position="377"/>
        <end position="420"/>
    </location>
</feature>
<feature type="region of interest" description="Disordered" evidence="1">
    <location>
        <begin position="580"/>
        <end position="604"/>
    </location>
</feature>
<dbReference type="PANTHER" id="PTHR13524:SF2">
    <property type="entry name" value="MYOTUBULARIN-RELATED PROTEIN 14"/>
    <property type="match status" value="1"/>
</dbReference>
<sequence length="1548" mass="164997">MVGPPTTSETEAPRPPEPVPYHFADDCFISLFDFIESLSDYLRLRTLNRRFWHLTSFWHRFDLTSLPCAAKLTTEAFTQLMTRCPYVTYINLDLQKMLNRRVNTPAKVDAMLAALPKLCPCLRQLDLRQIEPSLTAYTRIPGLESLYLDLNSSGLRPFRVSAEHELTSSATLTSLTLHEAELAAWYQYDGSRLEAGQEEAIPFVQTLAQLLPNLRTLSFSRGQCDVRFVDGLLRCCGGQLRRLDLRGVILTYDGSPQIFPMRGISKPCGLAADRLFHSLVPELGGTPAQPPLQPLVGVEELDLGNTRCTDEVLRRVGLLFPNLRRLSVFGCALLGADMLLELAGRPLARTLEWLNLSAPPYHEVRAGLSMGLLRRTVPHDEAPPPPGCSLRGGLPPAAAPGGAAPLAGQHPPQPPPVRPFVEAEADTTHRQLVLAQFPRVQFIGSAEIDAFYFCLFLMAAATVTIAREDVVHMIRLFSQHHVSSDRNNEEMLLMQQKVAALFSRDFEIALVDNRAGNLCSSYPFQLVILEAEKARRQPVPATATATATTPSQHPGDSDGLGVKLTPQWLQALQRLDIVGSSPAESSPAHPASASPPTGLLRDLPNPVEMTTRSRTLAPLIVASRTARVRTRFPIGVLSLPLARVAAPMGGMGGWRGGPVGGRVTCEDLLVPSGLPASCFARIGNRWVCRSSTVSRRIESVFNDLASRTRRLFSGVFAEHPDPAALWPRGPWAAHPAEPVPLVGAALSAPARPGHPAHGAHGHERRRARLEEPAAKSPALASQPLLTWEQTEEVGPGGNFGVGASIRYGVAQDGRAVVRVEEKVPACPRALHAAPAYDQDMTSAPHVPQLPPMTMPCAHVVPGSASDPQDADVALLKAWGVEAILDLMVENKKKKTSVPFAFVAFVASALAKIHHLIRSSPPFASIVMPMTPRGPFAWLSLSRFGFDMCTSEKSHSDPRKYGDPFRILQMPYPGCEFFALYREHNHQAAGLMFNWADPAVNAELSVGALSGMSIGGIRWADYKRWDLVELTQNYMDAALETLARCRGILVHCISGWDRTPLFISLLRILAWADGLAHGSLSPLELLYLTLAYDWFLFGHHFEDRLRKGEDIAYFCFESLGFLADPRPAFARAPDVAACLTGDSPAWSPSAGQQPQPLSAATPASMHGSSLSGSSQGAAPDAPCPCAAAGGPAGWLGPHPGGVCPLEDLADDLPPASFGADPTSPASTSSPSSAPSQEGPAGADDDVERMVPPPKAPPRAPPAEDVPVAAAAAVAAGAGRVGGQCAEARTRDLVSTALLSCIHPSTASSNPDLTGRQRARSPPSPTILASASAESLALLDALPPAEVPSAIPPCSLAPASAPATLAVTATPTGTVTGTGTETAPATTRTTAPAPAGTQPLLSASTGPAPAPTPSRVTTTITDEQFRARLGALRDLFRTIYARALDEGTLSALLSPAGSPPPPAAASPATITPTAIPPAASPLMPIRSPRPGHARPLALGPLEEGGADPSRQSTVSHHQPQHGVGPLRPSRPYQRGPASTAAMSVATRPRR</sequence>
<keyword evidence="3" id="KW-1185">Reference proteome</keyword>
<evidence type="ECO:0000256" key="1">
    <source>
        <dbReference type="SAM" id="MobiDB-lite"/>
    </source>
</evidence>
<name>A0ABQ8UJV5_9EUKA</name>
<feature type="region of interest" description="Disordered" evidence="1">
    <location>
        <begin position="1453"/>
        <end position="1548"/>
    </location>
</feature>
<dbReference type="PROSITE" id="PS00383">
    <property type="entry name" value="TYR_PHOSPHATASE_1"/>
    <property type="match status" value="1"/>
</dbReference>
<dbReference type="InterPro" id="IPR016130">
    <property type="entry name" value="Tyr_Pase_AS"/>
</dbReference>
<feature type="compositionally biased region" description="Basic residues" evidence="1">
    <location>
        <begin position="757"/>
        <end position="767"/>
    </location>
</feature>
<gene>
    <name evidence="2" type="ORF">PAPYR_4546</name>
</gene>
<dbReference type="SUPFAM" id="SSF52047">
    <property type="entry name" value="RNI-like"/>
    <property type="match status" value="1"/>
</dbReference>
<feature type="compositionally biased region" description="Low complexity" evidence="1">
    <location>
        <begin position="1368"/>
        <end position="1405"/>
    </location>
</feature>
<dbReference type="Gene3D" id="3.90.190.10">
    <property type="entry name" value="Protein tyrosine phosphatase superfamily"/>
    <property type="match status" value="1"/>
</dbReference>
<feature type="compositionally biased region" description="Polar residues" evidence="1">
    <location>
        <begin position="1148"/>
        <end position="1157"/>
    </location>
</feature>
<dbReference type="InterPro" id="IPR029021">
    <property type="entry name" value="Prot-tyrosine_phosphatase-like"/>
</dbReference>
<feature type="compositionally biased region" description="Low complexity" evidence="1">
    <location>
        <begin position="580"/>
        <end position="596"/>
    </location>
</feature>
<evidence type="ECO:0000313" key="2">
    <source>
        <dbReference type="EMBL" id="KAJ4459492.1"/>
    </source>
</evidence>
<dbReference type="Gene3D" id="3.80.10.10">
    <property type="entry name" value="Ribonuclease Inhibitor"/>
    <property type="match status" value="1"/>
</dbReference>
<organism evidence="2 3">
    <name type="scientific">Paratrimastix pyriformis</name>
    <dbReference type="NCBI Taxonomy" id="342808"/>
    <lineage>
        <taxon>Eukaryota</taxon>
        <taxon>Metamonada</taxon>
        <taxon>Preaxostyla</taxon>
        <taxon>Paratrimastigidae</taxon>
        <taxon>Paratrimastix</taxon>
    </lineage>
</organism>
<feature type="region of interest" description="Disordered" evidence="1">
    <location>
        <begin position="1143"/>
        <end position="1181"/>
    </location>
</feature>
<reference evidence="2" key="1">
    <citation type="journal article" date="2022" name="bioRxiv">
        <title>Genomics of Preaxostyla Flagellates Illuminates Evolutionary Transitions and the Path Towards Mitochondrial Loss.</title>
        <authorList>
            <person name="Novak L.V.F."/>
            <person name="Treitli S.C."/>
            <person name="Pyrih J."/>
            <person name="Halakuc P."/>
            <person name="Pipaliya S.V."/>
            <person name="Vacek V."/>
            <person name="Brzon O."/>
            <person name="Soukal P."/>
            <person name="Eme L."/>
            <person name="Dacks J.B."/>
            <person name="Karnkowska A."/>
            <person name="Elias M."/>
            <person name="Hampl V."/>
        </authorList>
    </citation>
    <scope>NUCLEOTIDE SEQUENCE</scope>
    <source>
        <strain evidence="2">RCP-MX</strain>
    </source>
</reference>
<feature type="compositionally biased region" description="Low complexity" evidence="1">
    <location>
        <begin position="1220"/>
        <end position="1234"/>
    </location>
</feature>
<accession>A0ABQ8UJV5</accession>
<dbReference type="EMBL" id="JAPMOS010000019">
    <property type="protein sequence ID" value="KAJ4459492.1"/>
    <property type="molecule type" value="Genomic_DNA"/>
</dbReference>
<feature type="compositionally biased region" description="Polar residues" evidence="1">
    <location>
        <begin position="1301"/>
        <end position="1310"/>
    </location>
</feature>
<protein>
    <submittedName>
        <fullName evidence="2">Myotubularin-related protein 14</fullName>
    </submittedName>
</protein>
<feature type="region of interest" description="Disordered" evidence="1">
    <location>
        <begin position="1368"/>
        <end position="1414"/>
    </location>
</feature>
<feature type="region of interest" description="Disordered" evidence="1">
    <location>
        <begin position="1204"/>
        <end position="1264"/>
    </location>
</feature>